<dbReference type="GO" id="GO:0005730">
    <property type="term" value="C:nucleolus"/>
    <property type="evidence" value="ECO:0007669"/>
    <property type="project" value="UniProtKB-SubCell"/>
</dbReference>
<dbReference type="Proteomes" id="UP000467840">
    <property type="component" value="Chromosome 5"/>
</dbReference>
<dbReference type="SUPFAM" id="SSF50978">
    <property type="entry name" value="WD40 repeat-like"/>
    <property type="match status" value="1"/>
</dbReference>
<dbReference type="Gene3D" id="2.130.10.10">
    <property type="entry name" value="YVTN repeat-like/Quinoprotein amine dehydrogenase"/>
    <property type="match status" value="1"/>
</dbReference>
<dbReference type="AlphaFoldDB" id="A0A6A6NK83"/>
<dbReference type="PROSITE" id="PS50082">
    <property type="entry name" value="WD_REPEATS_2"/>
    <property type="match status" value="2"/>
</dbReference>
<keyword evidence="7" id="KW-1185">Reference proteome</keyword>
<evidence type="ECO:0000256" key="3">
    <source>
        <dbReference type="ARBA" id="ARBA00022737"/>
    </source>
</evidence>
<keyword evidence="2 5" id="KW-0853">WD repeat</keyword>
<dbReference type="GO" id="GO:0000027">
    <property type="term" value="P:ribosomal large subunit assembly"/>
    <property type="evidence" value="ECO:0007669"/>
    <property type="project" value="TreeGrafter"/>
</dbReference>
<dbReference type="SMART" id="SM00320">
    <property type="entry name" value="WD40"/>
    <property type="match status" value="3"/>
</dbReference>
<gene>
    <name evidence="6" type="ORF">GH714_029565</name>
</gene>
<evidence type="ECO:0000256" key="5">
    <source>
        <dbReference type="PROSITE-ProRule" id="PRU00221"/>
    </source>
</evidence>
<protein>
    <submittedName>
        <fullName evidence="6">Uncharacterized protein</fullName>
    </submittedName>
</protein>
<dbReference type="EMBL" id="JAAGAX010000001">
    <property type="protein sequence ID" value="KAF2325496.1"/>
    <property type="molecule type" value="Genomic_DNA"/>
</dbReference>
<feature type="repeat" description="WD" evidence="5">
    <location>
        <begin position="94"/>
        <end position="140"/>
    </location>
</feature>
<evidence type="ECO:0000256" key="4">
    <source>
        <dbReference type="ARBA" id="ARBA00023242"/>
    </source>
</evidence>
<dbReference type="PANTHER" id="PTHR19848">
    <property type="entry name" value="WD40 REPEAT PROTEIN"/>
    <property type="match status" value="1"/>
</dbReference>
<feature type="repeat" description="WD" evidence="5">
    <location>
        <begin position="141"/>
        <end position="174"/>
    </location>
</feature>
<dbReference type="InterPro" id="IPR001680">
    <property type="entry name" value="WD40_rpt"/>
</dbReference>
<proteinExistence type="predicted"/>
<keyword evidence="3" id="KW-0677">Repeat</keyword>
<comment type="subcellular location">
    <subcellularLocation>
        <location evidence="1">Nucleus</location>
        <location evidence="1">Nucleolus</location>
    </subcellularLocation>
</comment>
<evidence type="ECO:0000313" key="6">
    <source>
        <dbReference type="EMBL" id="KAF2325496.1"/>
    </source>
</evidence>
<comment type="caution">
    <text evidence="6">The sequence shown here is derived from an EMBL/GenBank/DDBJ whole genome shotgun (WGS) entry which is preliminary data.</text>
</comment>
<evidence type="ECO:0000256" key="1">
    <source>
        <dbReference type="ARBA" id="ARBA00004604"/>
    </source>
</evidence>
<dbReference type="InterPro" id="IPR015943">
    <property type="entry name" value="WD40/YVTN_repeat-like_dom_sf"/>
</dbReference>
<reference evidence="6 7" key="1">
    <citation type="journal article" date="2020" name="Mol. Plant">
        <title>The Chromosome-Based Rubber Tree Genome Provides New Insights into Spurge Genome Evolution and Rubber Biosynthesis.</title>
        <authorList>
            <person name="Liu J."/>
            <person name="Shi C."/>
            <person name="Shi C.C."/>
            <person name="Li W."/>
            <person name="Zhang Q.J."/>
            <person name="Zhang Y."/>
            <person name="Li K."/>
            <person name="Lu H.F."/>
            <person name="Shi C."/>
            <person name="Zhu S.T."/>
            <person name="Xiao Z.Y."/>
            <person name="Nan H."/>
            <person name="Yue Y."/>
            <person name="Zhu X.G."/>
            <person name="Wu Y."/>
            <person name="Hong X.N."/>
            <person name="Fan G.Y."/>
            <person name="Tong Y."/>
            <person name="Zhang D."/>
            <person name="Mao C.L."/>
            <person name="Liu Y.L."/>
            <person name="Hao S.J."/>
            <person name="Liu W.Q."/>
            <person name="Lv M.Q."/>
            <person name="Zhang H.B."/>
            <person name="Liu Y."/>
            <person name="Hu-Tang G.R."/>
            <person name="Wang J.P."/>
            <person name="Wang J.H."/>
            <person name="Sun Y.H."/>
            <person name="Ni S.B."/>
            <person name="Chen W.B."/>
            <person name="Zhang X.C."/>
            <person name="Jiao Y.N."/>
            <person name="Eichler E.E."/>
            <person name="Li G.H."/>
            <person name="Liu X."/>
            <person name="Gao L.Z."/>
        </authorList>
    </citation>
    <scope>NUCLEOTIDE SEQUENCE [LARGE SCALE GENOMIC DNA]</scope>
    <source>
        <strain evidence="7">cv. GT1</strain>
        <tissue evidence="6">Leaf</tissue>
    </source>
</reference>
<dbReference type="InterPro" id="IPR020472">
    <property type="entry name" value="WD40_PAC1"/>
</dbReference>
<evidence type="ECO:0000256" key="2">
    <source>
        <dbReference type="ARBA" id="ARBA00022574"/>
    </source>
</evidence>
<keyword evidence="4" id="KW-0539">Nucleus</keyword>
<dbReference type="PRINTS" id="PR00320">
    <property type="entry name" value="GPROTEINBRPT"/>
</dbReference>
<accession>A0A6A6NK83</accession>
<organism evidence="6 7">
    <name type="scientific">Hevea brasiliensis</name>
    <name type="common">Para rubber tree</name>
    <name type="synonym">Siphonia brasiliensis</name>
    <dbReference type="NCBI Taxonomy" id="3981"/>
    <lineage>
        <taxon>Eukaryota</taxon>
        <taxon>Viridiplantae</taxon>
        <taxon>Streptophyta</taxon>
        <taxon>Embryophyta</taxon>
        <taxon>Tracheophyta</taxon>
        <taxon>Spermatophyta</taxon>
        <taxon>Magnoliopsida</taxon>
        <taxon>eudicotyledons</taxon>
        <taxon>Gunneridae</taxon>
        <taxon>Pentapetalae</taxon>
        <taxon>rosids</taxon>
        <taxon>fabids</taxon>
        <taxon>Malpighiales</taxon>
        <taxon>Euphorbiaceae</taxon>
        <taxon>Crotonoideae</taxon>
        <taxon>Micrandreae</taxon>
        <taxon>Hevea</taxon>
    </lineage>
</organism>
<dbReference type="PANTHER" id="PTHR19848:SF0">
    <property type="entry name" value="NOTCHLESS PROTEIN HOMOLOG 1"/>
    <property type="match status" value="1"/>
</dbReference>
<dbReference type="Pfam" id="PF00400">
    <property type="entry name" value="WD40"/>
    <property type="match status" value="2"/>
</dbReference>
<dbReference type="PROSITE" id="PS50294">
    <property type="entry name" value="WD_REPEATS_REGION"/>
    <property type="match status" value="2"/>
</dbReference>
<dbReference type="InterPro" id="IPR036322">
    <property type="entry name" value="WD40_repeat_dom_sf"/>
</dbReference>
<evidence type="ECO:0000313" key="7">
    <source>
        <dbReference type="Proteomes" id="UP000467840"/>
    </source>
</evidence>
<sequence>MSKCWSYNLISQKAFKGHGPWVNSLALSTEYVLRTGAFDHTGKTYSWPDEMKKVALERYNKVKGNGPERLVSGSDDFTMFLWEPAVSKHHKTSMAGHQKLVNHVYFSPDGWSADSRLLLSGSTESTLKVWDRRTRKLKQDLPGHADEVYAVDWSPDGEKVASGGKDKVLKLWMA</sequence>
<name>A0A6A6NK83_HEVBR</name>